<keyword evidence="1" id="KW-1133">Transmembrane helix</keyword>
<evidence type="ECO:0008006" key="4">
    <source>
        <dbReference type="Google" id="ProtNLM"/>
    </source>
</evidence>
<protein>
    <recommendedName>
        <fullName evidence="4">Phage tail tape measure protein</fullName>
    </recommendedName>
</protein>
<evidence type="ECO:0000313" key="3">
    <source>
        <dbReference type="Proteomes" id="UP000682951"/>
    </source>
</evidence>
<keyword evidence="1" id="KW-0812">Transmembrane</keyword>
<accession>A0ABS5HGC9</accession>
<feature type="transmembrane region" description="Helical" evidence="1">
    <location>
        <begin position="26"/>
        <end position="54"/>
    </location>
</feature>
<evidence type="ECO:0000313" key="2">
    <source>
        <dbReference type="EMBL" id="MBR8463329.1"/>
    </source>
</evidence>
<organism evidence="2 3">
    <name type="scientific">Campylobacter anatolicus</name>
    <dbReference type="NCBI Taxonomy" id="2829105"/>
    <lineage>
        <taxon>Bacteria</taxon>
        <taxon>Pseudomonadati</taxon>
        <taxon>Campylobacterota</taxon>
        <taxon>Epsilonproteobacteria</taxon>
        <taxon>Campylobacterales</taxon>
        <taxon>Campylobacteraceae</taxon>
        <taxon>Campylobacter</taxon>
    </lineage>
</organism>
<sequence length="255" mass="26735">MPFATSLNALLSPLISLKNAGKALVGIIRAIGVAIISNPLGIMLAGIAGVGLLVYKYWDRVKAFFSGFFSGIKAGLAPLINSLKGIWQIISGAFAPLMPIFNAVGEFFASLFSQSEASKESLAGFKNIGEMVGKAIGAVINLVATPLRWLIDTIKWIFDFIAGSSVGAWLGDKMGISISEADKAELKGMSAPQLNTSGAVDSVISSQDATTKINASNSKNTINDNKKIDIHLHGTQATPQGVALAVSENGYGFED</sequence>
<dbReference type="RefSeq" id="WP_212141531.1">
    <property type="nucleotide sequence ID" value="NZ_JAGSSW010000002.1"/>
</dbReference>
<comment type="caution">
    <text evidence="2">The sequence shown here is derived from an EMBL/GenBank/DDBJ whole genome shotgun (WGS) entry which is preliminary data.</text>
</comment>
<evidence type="ECO:0000256" key="1">
    <source>
        <dbReference type="SAM" id="Phobius"/>
    </source>
</evidence>
<dbReference type="EMBL" id="JAGSSW010000002">
    <property type="protein sequence ID" value="MBR8463329.1"/>
    <property type="molecule type" value="Genomic_DNA"/>
</dbReference>
<gene>
    <name evidence="2" type="ORF">KDD93_01925</name>
</gene>
<keyword evidence="3" id="KW-1185">Reference proteome</keyword>
<keyword evidence="1" id="KW-0472">Membrane</keyword>
<feature type="transmembrane region" description="Helical" evidence="1">
    <location>
        <begin position="61"/>
        <end position="80"/>
    </location>
</feature>
<dbReference type="Proteomes" id="UP000682951">
    <property type="component" value="Unassembled WGS sequence"/>
</dbReference>
<reference evidence="2 3" key="1">
    <citation type="submission" date="2021-04" db="EMBL/GenBank/DDBJ databases">
        <title>Molecular and phenotypic characterization and identification of bacterial isolates recovered from the Anatolian ground squirrels (Spermophilus xanthoprymnus) and which have the potential to form a new species in the Campylobacter genus.</title>
        <authorList>
            <person name="Aydin F."/>
            <person name="Abay S."/>
            <person name="Kayman T."/>
            <person name="Karakaya E."/>
            <person name="Mustak H.K."/>
            <person name="Mustak I.B."/>
            <person name="Bilgin N."/>
            <person name="Duzler A."/>
            <person name="Sahin O."/>
            <person name="Guran O."/>
            <person name="Saticioglu I.B."/>
        </authorList>
    </citation>
    <scope>NUCLEOTIDE SEQUENCE [LARGE SCALE GENOMIC DNA]</scope>
    <source>
        <strain evidence="3">faydin-G24</strain>
    </source>
</reference>
<proteinExistence type="predicted"/>
<name>A0ABS5HGC9_9BACT</name>